<dbReference type="Proteomes" id="UP000186817">
    <property type="component" value="Unassembled WGS sequence"/>
</dbReference>
<dbReference type="InterPro" id="IPR018955">
    <property type="entry name" value="BCDHK/PDK_N"/>
</dbReference>
<keyword evidence="6 8" id="KW-0496">Mitochondrion</keyword>
<dbReference type="InterPro" id="IPR003594">
    <property type="entry name" value="HATPase_dom"/>
</dbReference>
<dbReference type="PROSITE" id="PS50109">
    <property type="entry name" value="HIS_KIN"/>
    <property type="match status" value="1"/>
</dbReference>
<feature type="coiled-coil region" evidence="9">
    <location>
        <begin position="459"/>
        <end position="486"/>
    </location>
</feature>
<evidence type="ECO:0000256" key="8">
    <source>
        <dbReference type="RuleBase" id="RU366032"/>
    </source>
</evidence>
<protein>
    <recommendedName>
        <fullName evidence="8">Protein-serine/threonine kinase</fullName>
        <ecNumber evidence="8">2.7.11.-</ecNumber>
    </recommendedName>
</protein>
<evidence type="ECO:0000256" key="10">
    <source>
        <dbReference type="SAM" id="MobiDB-lite"/>
    </source>
</evidence>
<dbReference type="PANTHER" id="PTHR11947">
    <property type="entry name" value="PYRUVATE DEHYDROGENASE KINASE"/>
    <property type="match status" value="1"/>
</dbReference>
<dbReference type="InterPro" id="IPR005467">
    <property type="entry name" value="His_kinase_dom"/>
</dbReference>
<dbReference type="GO" id="GO:0005524">
    <property type="term" value="F:ATP binding"/>
    <property type="evidence" value="ECO:0007669"/>
    <property type="project" value="UniProtKB-UniRule"/>
</dbReference>
<accession>A0A1Q9D8Y3</accession>
<keyword evidence="2 8" id="KW-0808">Transferase</keyword>
<dbReference type="Pfam" id="PF10436">
    <property type="entry name" value="BCDHK_Adom3"/>
    <property type="match status" value="1"/>
</dbReference>
<comment type="similarity">
    <text evidence="1 8">Belongs to the PDK/BCKDK protein kinase family.</text>
</comment>
<organism evidence="12 13">
    <name type="scientific">Symbiodinium microadriaticum</name>
    <name type="common">Dinoflagellate</name>
    <name type="synonym">Zooxanthella microadriatica</name>
    <dbReference type="NCBI Taxonomy" id="2951"/>
    <lineage>
        <taxon>Eukaryota</taxon>
        <taxon>Sar</taxon>
        <taxon>Alveolata</taxon>
        <taxon>Dinophyceae</taxon>
        <taxon>Suessiales</taxon>
        <taxon>Symbiodiniaceae</taxon>
        <taxon>Symbiodinium</taxon>
    </lineage>
</organism>
<evidence type="ECO:0000256" key="7">
    <source>
        <dbReference type="ARBA" id="ARBA00048201"/>
    </source>
</evidence>
<proteinExistence type="inferred from homology"/>
<comment type="subcellular location">
    <subcellularLocation>
        <location evidence="8">Mitochondrion matrix</location>
    </subcellularLocation>
</comment>
<dbReference type="Pfam" id="PF02518">
    <property type="entry name" value="HATPase_c"/>
    <property type="match status" value="1"/>
</dbReference>
<keyword evidence="5 8" id="KW-0067">ATP-binding</keyword>
<comment type="catalytic activity">
    <reaction evidence="7">
        <text>L-seryl-[pyruvate dehydrogenase E1 alpha subunit] + ATP = O-phospho-L-seryl-[pyruvate dehydrogenase E1 alpha subunit] + ADP + H(+)</text>
        <dbReference type="Rhea" id="RHEA:23052"/>
        <dbReference type="Rhea" id="RHEA-COMP:13689"/>
        <dbReference type="Rhea" id="RHEA-COMP:13690"/>
        <dbReference type="ChEBI" id="CHEBI:15378"/>
        <dbReference type="ChEBI" id="CHEBI:29999"/>
        <dbReference type="ChEBI" id="CHEBI:30616"/>
        <dbReference type="ChEBI" id="CHEBI:83421"/>
        <dbReference type="ChEBI" id="CHEBI:456216"/>
        <dbReference type="EC" id="2.7.11.2"/>
    </reaction>
</comment>
<evidence type="ECO:0000313" key="13">
    <source>
        <dbReference type="Proteomes" id="UP000186817"/>
    </source>
</evidence>
<dbReference type="InterPro" id="IPR036784">
    <property type="entry name" value="AK/P_DHK_N_sf"/>
</dbReference>
<keyword evidence="4 8" id="KW-0418">Kinase</keyword>
<keyword evidence="3 8" id="KW-0547">Nucleotide-binding</keyword>
<dbReference type="SUPFAM" id="SSF55874">
    <property type="entry name" value="ATPase domain of HSP90 chaperone/DNA topoisomerase II/histidine kinase"/>
    <property type="match status" value="1"/>
</dbReference>
<keyword evidence="9" id="KW-0175">Coiled coil</keyword>
<evidence type="ECO:0000259" key="11">
    <source>
        <dbReference type="PROSITE" id="PS50109"/>
    </source>
</evidence>
<dbReference type="InterPro" id="IPR036890">
    <property type="entry name" value="HATPase_C_sf"/>
</dbReference>
<feature type="region of interest" description="Disordered" evidence="10">
    <location>
        <begin position="584"/>
        <end position="611"/>
    </location>
</feature>
<dbReference type="OMA" id="HLMSMPN"/>
<evidence type="ECO:0000256" key="9">
    <source>
        <dbReference type="SAM" id="Coils"/>
    </source>
</evidence>
<dbReference type="Gene3D" id="3.30.565.10">
    <property type="entry name" value="Histidine kinase-like ATPase, C-terminal domain"/>
    <property type="match status" value="1"/>
</dbReference>
<dbReference type="SMART" id="SM00387">
    <property type="entry name" value="HATPase_c"/>
    <property type="match status" value="1"/>
</dbReference>
<dbReference type="EMBL" id="LSRX01000658">
    <property type="protein sequence ID" value="OLP91588.1"/>
    <property type="molecule type" value="Genomic_DNA"/>
</dbReference>
<dbReference type="AlphaFoldDB" id="A0A1Q9D8Y3"/>
<dbReference type="GO" id="GO:0004740">
    <property type="term" value="F:pyruvate dehydrogenase (acetyl-transferring) kinase activity"/>
    <property type="evidence" value="ECO:0007669"/>
    <property type="project" value="UniProtKB-EC"/>
</dbReference>
<dbReference type="SUPFAM" id="SSF69012">
    <property type="entry name" value="alpha-ketoacid dehydrogenase kinase, N-terminal domain"/>
    <property type="match status" value="1"/>
</dbReference>
<evidence type="ECO:0000256" key="3">
    <source>
        <dbReference type="ARBA" id="ARBA00022741"/>
    </source>
</evidence>
<evidence type="ECO:0000313" key="12">
    <source>
        <dbReference type="EMBL" id="OLP91588.1"/>
    </source>
</evidence>
<evidence type="ECO:0000256" key="2">
    <source>
        <dbReference type="ARBA" id="ARBA00022679"/>
    </source>
</evidence>
<keyword evidence="13" id="KW-1185">Reference proteome</keyword>
<name>A0A1Q9D8Y3_SYMMI</name>
<comment type="caution">
    <text evidence="12">The sequence shown here is derived from an EMBL/GenBank/DDBJ whole genome shotgun (WGS) entry which is preliminary data.</text>
</comment>
<evidence type="ECO:0000256" key="5">
    <source>
        <dbReference type="ARBA" id="ARBA00022840"/>
    </source>
</evidence>
<sequence length="628" mass="69146">MARLARAARALQALRGPGLRHSSVAPVWPLEVDASISDGSILGASTSLGSSSSTAAIKSSDISPSTEHLTGELAEFAGRQPTPLRLTEILAMKTPDGLTSTLQEELPIRLANRIAHLDMLPDLNEAPEICSVRDDFAQAFTEVRAARPDEFPSVIRRFKKRNEHHALRLTLGMKQWGDLQRRKGQPYDDTRAFIDNFLNRLFLSRIGMETLTSQFLALSRAPDGIVDLNCDPCQVCASAAKQVTGVASEYLRTVPRIEISFHGNERARTLPLIPQYLLYIVAELLKNSLRAVGEQFEASPNGRSEPEPVQIRVASDESQVALLVTDRGGGIPFQRQPHVWSYMYSTARGNQVCEATGRVLQEGSAPTSFSGYGVGLPLSRLYAEYLGGSLHLMSMPNFGTHAYVFLQQSSDRAEALPTYVNWLRKRRLREDILKYESQEKLAAAARDYAEALRFKSLASEAMIEQRGAVRAELAQLEAQAHRLECQGVDNVYTNDLDSGKADAKDLKKALLARLETVLELVERTFQRLKVAVPLFLVASAHPRLARSKANLLFDLDMARNKRSCVFGTAPRALASELAEGPGPGEYANFPSKNQKGGKLPPKTASSRAVNVHSGPAPGDYKVYRLFPR</sequence>
<keyword evidence="12" id="KW-0670">Pyruvate</keyword>
<dbReference type="InterPro" id="IPR039028">
    <property type="entry name" value="BCKD/PDK"/>
</dbReference>
<reference evidence="12 13" key="1">
    <citation type="submission" date="2016-02" db="EMBL/GenBank/DDBJ databases">
        <title>Genome analysis of coral dinoflagellate symbionts highlights evolutionary adaptations to a symbiotic lifestyle.</title>
        <authorList>
            <person name="Aranda M."/>
            <person name="Li Y."/>
            <person name="Liew Y.J."/>
            <person name="Baumgarten S."/>
            <person name="Simakov O."/>
            <person name="Wilson M."/>
            <person name="Piel J."/>
            <person name="Ashoor H."/>
            <person name="Bougouffa S."/>
            <person name="Bajic V.B."/>
            <person name="Ryu T."/>
            <person name="Ravasi T."/>
            <person name="Bayer T."/>
            <person name="Micklem G."/>
            <person name="Kim H."/>
            <person name="Bhak J."/>
            <person name="Lajeunesse T.C."/>
            <person name="Voolstra C.R."/>
        </authorList>
    </citation>
    <scope>NUCLEOTIDE SEQUENCE [LARGE SCALE GENOMIC DNA]</scope>
    <source>
        <strain evidence="12 13">CCMP2467</strain>
    </source>
</reference>
<evidence type="ECO:0000256" key="4">
    <source>
        <dbReference type="ARBA" id="ARBA00022777"/>
    </source>
</evidence>
<dbReference type="Gene3D" id="1.20.140.20">
    <property type="entry name" value="Alpha-ketoacid/pyruvate dehydrogenase kinase, N-terminal domain"/>
    <property type="match status" value="1"/>
</dbReference>
<evidence type="ECO:0000256" key="1">
    <source>
        <dbReference type="ARBA" id="ARBA00006155"/>
    </source>
</evidence>
<dbReference type="GO" id="GO:0005759">
    <property type="term" value="C:mitochondrial matrix"/>
    <property type="evidence" value="ECO:0007669"/>
    <property type="project" value="UniProtKB-SubCell"/>
</dbReference>
<dbReference type="GO" id="GO:0010906">
    <property type="term" value="P:regulation of glucose metabolic process"/>
    <property type="evidence" value="ECO:0007669"/>
    <property type="project" value="TreeGrafter"/>
</dbReference>
<evidence type="ECO:0000256" key="6">
    <source>
        <dbReference type="ARBA" id="ARBA00023128"/>
    </source>
</evidence>
<dbReference type="OrthoDB" id="241648at2759"/>
<gene>
    <name evidence="12" type="primary">PDK</name>
    <name evidence="12" type="ORF">AK812_SmicGene26687</name>
</gene>
<dbReference type="PANTHER" id="PTHR11947:SF3">
    <property type="entry name" value="[PYRUVATE DEHYDROGENASE (ACETYL-TRANSFERRING)] KINASE, MITOCHONDRIAL"/>
    <property type="match status" value="1"/>
</dbReference>
<dbReference type="EC" id="2.7.11.-" evidence="8"/>
<feature type="domain" description="Histidine kinase" evidence="11">
    <location>
        <begin position="277"/>
        <end position="410"/>
    </location>
</feature>